<dbReference type="Proteomes" id="UP000064715">
    <property type="component" value="Unassembled WGS sequence"/>
</dbReference>
<dbReference type="InterPro" id="IPR003423">
    <property type="entry name" value="OMP_efflux"/>
</dbReference>
<organism evidence="8 9">
    <name type="scientific">Enterobacter genomosp. O</name>
    <dbReference type="NCBI Taxonomy" id="2364150"/>
    <lineage>
        <taxon>Bacteria</taxon>
        <taxon>Pseudomonadati</taxon>
        <taxon>Pseudomonadota</taxon>
        <taxon>Gammaproteobacteria</taxon>
        <taxon>Enterobacterales</taxon>
        <taxon>Enterobacteriaceae</taxon>
        <taxon>Enterobacter</taxon>
        <taxon>Enterobacter cloacae complex</taxon>
        <taxon>Enterobacter cloacae complex clade O</taxon>
    </lineage>
</organism>
<evidence type="ECO:0000256" key="6">
    <source>
        <dbReference type="ARBA" id="ARBA00023136"/>
    </source>
</evidence>
<dbReference type="AlphaFoldDB" id="A0A0X4EXA6"/>
<dbReference type="SUPFAM" id="SSF56954">
    <property type="entry name" value="Outer membrane efflux proteins (OEP)"/>
    <property type="match status" value="1"/>
</dbReference>
<dbReference type="GO" id="GO:1990281">
    <property type="term" value="C:efflux pump complex"/>
    <property type="evidence" value="ECO:0007669"/>
    <property type="project" value="TreeGrafter"/>
</dbReference>
<dbReference type="Gene3D" id="1.20.1600.10">
    <property type="entry name" value="Outer membrane efflux proteins (OEP)"/>
    <property type="match status" value="1"/>
</dbReference>
<keyword evidence="7" id="KW-0998">Cell outer membrane</keyword>
<evidence type="ECO:0000256" key="7">
    <source>
        <dbReference type="ARBA" id="ARBA00023237"/>
    </source>
</evidence>
<keyword evidence="6" id="KW-0472">Membrane</keyword>
<evidence type="ECO:0000256" key="2">
    <source>
        <dbReference type="ARBA" id="ARBA00007613"/>
    </source>
</evidence>
<gene>
    <name evidence="8" type="ORF">AWI28_05720</name>
</gene>
<dbReference type="EMBL" id="LRCR01000001">
    <property type="protein sequence ID" value="KUQ86317.1"/>
    <property type="molecule type" value="Genomic_DNA"/>
</dbReference>
<dbReference type="PANTHER" id="PTHR30026">
    <property type="entry name" value="OUTER MEMBRANE PROTEIN TOLC"/>
    <property type="match status" value="1"/>
</dbReference>
<evidence type="ECO:0000313" key="8">
    <source>
        <dbReference type="EMBL" id="KUQ86317.1"/>
    </source>
</evidence>
<keyword evidence="9" id="KW-1185">Reference proteome</keyword>
<reference evidence="9" key="1">
    <citation type="submission" date="2016-01" db="EMBL/GenBank/DDBJ databases">
        <title>WGS of SAMN04407783.</title>
        <authorList>
            <person name="Adams M."/>
            <person name="Sutton G."/>
            <person name="Nelson K."/>
            <person name="Thaden J."/>
            <person name="Fowler V."/>
            <person name="Mccorrison J."/>
            <person name="Sanka R."/>
            <person name="Brinkac L."/>
            <person name="Nierman W."/>
        </authorList>
    </citation>
    <scope>NUCLEOTIDE SEQUENCE [LARGE SCALE GENOMIC DNA]</scope>
    <source>
        <strain evidence="9">GN04363</strain>
    </source>
</reference>
<protein>
    <submittedName>
        <fullName evidence="8">Lipase</fullName>
    </submittedName>
</protein>
<accession>A0A0X4EXA6</accession>
<dbReference type="Pfam" id="PF02321">
    <property type="entry name" value="OEP"/>
    <property type="match status" value="2"/>
</dbReference>
<dbReference type="OrthoDB" id="9813458at2"/>
<evidence type="ECO:0000256" key="3">
    <source>
        <dbReference type="ARBA" id="ARBA00022448"/>
    </source>
</evidence>
<keyword evidence="3" id="KW-0813">Transport</keyword>
<keyword evidence="4" id="KW-1134">Transmembrane beta strand</keyword>
<name>A0A0X4EXA6_9ENTR</name>
<dbReference type="GO" id="GO:0009279">
    <property type="term" value="C:cell outer membrane"/>
    <property type="evidence" value="ECO:0007669"/>
    <property type="project" value="UniProtKB-SubCell"/>
</dbReference>
<proteinExistence type="inferred from homology"/>
<sequence length="453" mass="50763">MMLSAHFTRVLYFLALMAPFSAGALTLAQGWFMALDNDPHYRAAVKDQLAGEEYIPIGRAGLLPKVSVSYQRAPRNWQRQQYQQSNVLGERSEVVQHQQYDSHSGSLTVVQPLFDYDAYAGYRIGIIKKLQSDERYRSSLIDLQNRFITAWLDVAEAHQRLQLAALHRQGLEEQKKQTQRQFESGEGSITDVTETASALSLAVADEVEARDTLDTANVALSAIVGMVLSDTSALPMLGEKPLKLPLASRDYQYWERKASSHNPDILSAGHSVEEKRYEIERSRAGALPRIQLYAMHSENDSSNDNTINQKYRTDSIGMRVSMDLFSGGGVSASVRQAAARYEQAKYLHDAQRLVTYSEIKKSLNKCLHAPERIAAYASAVEAARRQVEATQKSIQAGQRMNIDLLNAEQSFYKTKVELTAEKHAVIKAWVSLLAQTGEINNDNVMLLNSYFAH</sequence>
<dbReference type="GO" id="GO:0015562">
    <property type="term" value="F:efflux transmembrane transporter activity"/>
    <property type="evidence" value="ECO:0007669"/>
    <property type="project" value="InterPro"/>
</dbReference>
<dbReference type="PANTHER" id="PTHR30026:SF20">
    <property type="entry name" value="OUTER MEMBRANE PROTEIN TOLC"/>
    <property type="match status" value="1"/>
</dbReference>
<dbReference type="GO" id="GO:0015288">
    <property type="term" value="F:porin activity"/>
    <property type="evidence" value="ECO:0007669"/>
    <property type="project" value="TreeGrafter"/>
</dbReference>
<dbReference type="InterPro" id="IPR051906">
    <property type="entry name" value="TolC-like"/>
</dbReference>
<comment type="subcellular location">
    <subcellularLocation>
        <location evidence="1">Cell outer membrane</location>
    </subcellularLocation>
</comment>
<comment type="similarity">
    <text evidence="2">Belongs to the outer membrane factor (OMF) (TC 1.B.17) family.</text>
</comment>
<dbReference type="NCBIfam" id="TIGR01844">
    <property type="entry name" value="type_I_sec_TolC"/>
    <property type="match status" value="1"/>
</dbReference>
<evidence type="ECO:0000256" key="5">
    <source>
        <dbReference type="ARBA" id="ARBA00022692"/>
    </source>
</evidence>
<dbReference type="InterPro" id="IPR010130">
    <property type="entry name" value="T1SS_OMP_TolC"/>
</dbReference>
<keyword evidence="5" id="KW-0812">Transmembrane</keyword>
<evidence type="ECO:0000256" key="4">
    <source>
        <dbReference type="ARBA" id="ARBA00022452"/>
    </source>
</evidence>
<evidence type="ECO:0000256" key="1">
    <source>
        <dbReference type="ARBA" id="ARBA00004442"/>
    </source>
</evidence>
<evidence type="ECO:0000313" key="9">
    <source>
        <dbReference type="Proteomes" id="UP000064715"/>
    </source>
</evidence>
<comment type="caution">
    <text evidence="8">The sequence shown here is derived from an EMBL/GenBank/DDBJ whole genome shotgun (WGS) entry which is preliminary data.</text>
</comment>